<sequence length="68" mass="7805">MNSLKEYFHTDWGAMTTADWIGMTTTVVAFLLMVGLYVYVLRPKNREKLEMHRDIPVSEDGKIEIGGK</sequence>
<evidence type="ECO:0000256" key="1">
    <source>
        <dbReference type="SAM" id="Phobius"/>
    </source>
</evidence>
<organism evidence="2">
    <name type="scientific">Candidatus Kentrum sp. FM</name>
    <dbReference type="NCBI Taxonomy" id="2126340"/>
    <lineage>
        <taxon>Bacteria</taxon>
        <taxon>Pseudomonadati</taxon>
        <taxon>Pseudomonadota</taxon>
        <taxon>Gammaproteobacteria</taxon>
        <taxon>Candidatus Kentrum</taxon>
    </lineage>
</organism>
<evidence type="ECO:0000313" key="4">
    <source>
        <dbReference type="EMBL" id="VFK12456.1"/>
    </source>
</evidence>
<feature type="transmembrane region" description="Helical" evidence="1">
    <location>
        <begin position="20"/>
        <end position="41"/>
    </location>
</feature>
<gene>
    <name evidence="3" type="ORF">BECKFM1743A_GA0114220_103033</name>
    <name evidence="4" type="ORF">BECKFM1743B_GA0114221_102433</name>
    <name evidence="2" type="ORF">BECKFM1743C_GA0114222_102423</name>
</gene>
<accession>A0A450SYY9</accession>
<dbReference type="EMBL" id="CAADFL010000243">
    <property type="protein sequence ID" value="VFK12456.1"/>
    <property type="molecule type" value="Genomic_DNA"/>
</dbReference>
<dbReference type="AlphaFoldDB" id="A0A450SYY9"/>
<proteinExistence type="predicted"/>
<protein>
    <submittedName>
        <fullName evidence="2">Cytochrome c oxidase cbb3-type subunit 4</fullName>
    </submittedName>
</protein>
<keyword evidence="1" id="KW-0812">Transmembrane</keyword>
<evidence type="ECO:0000313" key="2">
    <source>
        <dbReference type="EMBL" id="VFJ59273.1"/>
    </source>
</evidence>
<keyword evidence="1" id="KW-0472">Membrane</keyword>
<reference evidence="2" key="1">
    <citation type="submission" date="2019-02" db="EMBL/GenBank/DDBJ databases">
        <authorList>
            <person name="Gruber-Vodicka R. H."/>
            <person name="Seah K. B. B."/>
        </authorList>
    </citation>
    <scope>NUCLEOTIDE SEQUENCE</scope>
    <source>
        <strain evidence="3">BECK_BZ163</strain>
        <strain evidence="4">BECK_BZ164</strain>
        <strain evidence="2">BECK_BZ165</strain>
    </source>
</reference>
<evidence type="ECO:0000313" key="3">
    <source>
        <dbReference type="EMBL" id="VFJ62256.1"/>
    </source>
</evidence>
<name>A0A450SYY9_9GAMM</name>
<keyword evidence="1" id="KW-1133">Transmembrane helix</keyword>
<dbReference type="EMBL" id="CAADEZ010000303">
    <property type="protein sequence ID" value="VFJ62256.1"/>
    <property type="molecule type" value="Genomic_DNA"/>
</dbReference>
<dbReference type="EMBL" id="CAADFA010000242">
    <property type="protein sequence ID" value="VFJ59273.1"/>
    <property type="molecule type" value="Genomic_DNA"/>
</dbReference>